<proteinExistence type="predicted"/>
<keyword evidence="4" id="KW-1185">Reference proteome</keyword>
<dbReference type="Proteomes" id="UP000272942">
    <property type="component" value="Unassembled WGS sequence"/>
</dbReference>
<keyword evidence="2" id="KW-0067">ATP-binding</keyword>
<dbReference type="SUPFAM" id="SSF55060">
    <property type="entry name" value="GHMP Kinase, C-terminal domain"/>
    <property type="match status" value="1"/>
</dbReference>
<dbReference type="Gene3D" id="3.30.70.3170">
    <property type="match status" value="1"/>
</dbReference>
<evidence type="ECO:0000313" key="5">
    <source>
        <dbReference type="WBParaSite" id="ECPE_0001232101-mRNA-1"/>
    </source>
</evidence>
<dbReference type="PANTHER" id="PTHR10457:SF7">
    <property type="entry name" value="GALACTOKINASE-RELATED"/>
    <property type="match status" value="1"/>
</dbReference>
<evidence type="ECO:0000256" key="1">
    <source>
        <dbReference type="ARBA" id="ARBA00022741"/>
    </source>
</evidence>
<evidence type="ECO:0000313" key="3">
    <source>
        <dbReference type="EMBL" id="VDP89557.1"/>
    </source>
</evidence>
<dbReference type="PANTHER" id="PTHR10457">
    <property type="entry name" value="MEVALONATE KINASE/GALACTOKINASE"/>
    <property type="match status" value="1"/>
</dbReference>
<dbReference type="GO" id="GO:0006012">
    <property type="term" value="P:galactose metabolic process"/>
    <property type="evidence" value="ECO:0007669"/>
    <property type="project" value="TreeGrafter"/>
</dbReference>
<gene>
    <name evidence="3" type="ORF">ECPE_LOCUS12285</name>
</gene>
<reference evidence="3 4" key="2">
    <citation type="submission" date="2018-11" db="EMBL/GenBank/DDBJ databases">
        <authorList>
            <consortium name="Pathogen Informatics"/>
        </authorList>
    </citation>
    <scope>NUCLEOTIDE SEQUENCE [LARGE SCALE GENOMIC DNA]</scope>
    <source>
        <strain evidence="3 4">Egypt</strain>
    </source>
</reference>
<accession>A0A183AZA0</accession>
<dbReference type="GO" id="GO:0004335">
    <property type="term" value="F:galactokinase activity"/>
    <property type="evidence" value="ECO:0007669"/>
    <property type="project" value="TreeGrafter"/>
</dbReference>
<keyword evidence="1" id="KW-0547">Nucleotide-binding</keyword>
<evidence type="ECO:0000313" key="4">
    <source>
        <dbReference type="Proteomes" id="UP000272942"/>
    </source>
</evidence>
<dbReference type="AlphaFoldDB" id="A0A183AZA0"/>
<dbReference type="InterPro" id="IPR036554">
    <property type="entry name" value="GHMP_kinase_C_sf"/>
</dbReference>
<name>A0A183AZA0_9TREM</name>
<dbReference type="EMBL" id="UZAN01052559">
    <property type="protein sequence ID" value="VDP89557.1"/>
    <property type="molecule type" value="Genomic_DNA"/>
</dbReference>
<dbReference type="GO" id="GO:0005524">
    <property type="term" value="F:ATP binding"/>
    <property type="evidence" value="ECO:0007669"/>
    <property type="project" value="UniProtKB-KW"/>
</dbReference>
<dbReference type="OrthoDB" id="187738at2759"/>
<reference evidence="5" key="1">
    <citation type="submission" date="2016-06" db="UniProtKB">
        <authorList>
            <consortium name="WormBaseParasite"/>
        </authorList>
    </citation>
    <scope>IDENTIFICATION</scope>
</reference>
<dbReference type="GO" id="GO:0005829">
    <property type="term" value="C:cytosol"/>
    <property type="evidence" value="ECO:0007669"/>
    <property type="project" value="TreeGrafter"/>
</dbReference>
<evidence type="ECO:0000256" key="2">
    <source>
        <dbReference type="ARBA" id="ARBA00022840"/>
    </source>
</evidence>
<organism evidence="5">
    <name type="scientific">Echinostoma caproni</name>
    <dbReference type="NCBI Taxonomy" id="27848"/>
    <lineage>
        <taxon>Eukaryota</taxon>
        <taxon>Metazoa</taxon>
        <taxon>Spiralia</taxon>
        <taxon>Lophotrochozoa</taxon>
        <taxon>Platyhelminthes</taxon>
        <taxon>Trematoda</taxon>
        <taxon>Digenea</taxon>
        <taxon>Plagiorchiida</taxon>
        <taxon>Echinostomata</taxon>
        <taxon>Echinostomatoidea</taxon>
        <taxon>Echinostomatidae</taxon>
        <taxon>Echinostoma</taxon>
    </lineage>
</organism>
<protein>
    <submittedName>
        <fullName evidence="3 5">Uncharacterized protein</fullName>
    </submittedName>
</protein>
<dbReference type="Gene3D" id="1.20.1440.340">
    <property type="match status" value="1"/>
</dbReference>
<dbReference type="WBParaSite" id="ECPE_0001232101-mRNA-1">
    <property type="protein sequence ID" value="ECPE_0001232101-mRNA-1"/>
    <property type="gene ID" value="ECPE_0001232101"/>
</dbReference>
<sequence length="123" mass="14274">MEFHLRDRAEHVYAEAERVLAFYDLCCQKLAHLMNESQKSCAELYDCSCPELNQLIKICRSVQLVVCVCCARGVNWNTSINRFQSEYAVLGTPFHPTWFVHQPLKSFKRRTDETLAHLASLHN</sequence>